<dbReference type="InterPro" id="IPR036291">
    <property type="entry name" value="NAD(P)-bd_dom_sf"/>
</dbReference>
<dbReference type="Gene3D" id="3.40.50.300">
    <property type="entry name" value="P-loop containing nucleotide triphosphate hydrolases"/>
    <property type="match status" value="1"/>
</dbReference>
<accession>A0A8H7EAZ5</accession>
<dbReference type="InterPro" id="IPR002347">
    <property type="entry name" value="SDR_fam"/>
</dbReference>
<dbReference type="EMBL" id="JAAABM010000027">
    <property type="protein sequence ID" value="KAF7670919.1"/>
    <property type="molecule type" value="Genomic_DNA"/>
</dbReference>
<reference evidence="2" key="2">
    <citation type="submission" date="2020-08" db="EMBL/GenBank/DDBJ databases">
        <title>Draft Genome Sequence of Cumin Blight Pathogen Alternaria burnsii.</title>
        <authorList>
            <person name="Feng Z."/>
        </authorList>
    </citation>
    <scope>NUCLEOTIDE SEQUENCE</scope>
    <source>
        <strain evidence="2">CBS107.38</strain>
    </source>
</reference>
<dbReference type="AlphaFoldDB" id="A0A8H7EAZ5"/>
<evidence type="ECO:0000313" key="2">
    <source>
        <dbReference type="EMBL" id="KAF7670919.1"/>
    </source>
</evidence>
<dbReference type="InterPro" id="IPR011990">
    <property type="entry name" value="TPR-like_helical_dom_sf"/>
</dbReference>
<dbReference type="PANTHER" id="PTHR45458:SF3">
    <property type="entry name" value="CHAIN DEHYDROGENASE (ATSC), PUTATIVE-RELATED"/>
    <property type="match status" value="1"/>
</dbReference>
<name>A0A8H7EAZ5_9PLEO</name>
<sequence>MKVLASLLSPLKRKVFPLTAFAETKSLHYAKNIFSRSRIVVDKQLASVAECKLHEIAADHASIGFLDHPTYKIVSKVIRSAIDSRPTTNVAILNAPLASLTIQGPTNKPHVQRARRANVEVKCHHIPYPENEFFQGRTNTLQVMKERLIDSPGTKSTRAFALWGPPGQGKTQTALHFVFEHRHEFAYIFWVQADAGDKLEQGLQDCAVAAKLRKADTDVTAGARELMAHLDRTGKLHGIFLLASYTEFKPDERWLLVYDNAVSPLLINDWWPHSESGAILITARKQVFGTSTVANAGLELDKLSNDDGIEMILGQIQEHARRVPDPRQQAQKIVERVSGLALGIQAAIGLINDSDFTLEQYNKKYTDRHKFLLHAGKHQSHRNWAPYPQGLFETLTDTIQNVGTEARDLLEIFSLLDPDYIQLRLLEAALESDGLKDLSHIKDSDNYMPSLYNGIIARNVEDDGQRLPSFHIHRLLQDCVQLNSRVKSLQRPFEDAIAMVLAAMGSTKFEISHQMAPLQLKEYLPHVQALHNFYQTKPLDDTSPSIKPTLNFVKLLRKCASLCYKRGKLSNGLALVETGHDILGEDPGQASVPGEWGDKIIESMRLHHQHACIWSEVGNFELSLEHWKAAEAHYTELTKAGNAEVTNEDIEQYLGGIANSQNGLGRHKEAIASYFECFKYAPKDDIDSPYEVNICRTRWADGQFKEAAERLCKLIELREQAVGQKDDVRNFVMGSMLYVLGNVRISQNLLGEAYSLHERALGCWRKTYGEEHHKTGDAWHKKGWHEARLGSFDVAKQALQNALRVYETGSDRTFRSGEVARSSFKLSEVLEKLGEADEAEKYRAKALELRRLLVGHALQNPCEEDFEKLVSLIALQLVRKPNQTGNISGANRGIGLGLAREFRDQGWVVHGSVRPQTRNDPSIFELESIAIKILEIDYLEERTIVSAATQYGEHTPLHCLVNCAGKCVSGAPLTWQDNDAETFSRFFSTMVVGPVLVTKHFERNLILGEHAKVALTGLENDTGSKIAYKVAKAGLNQASRTLAMDFKERGVGITAITVDPGVVATRLNGWKNKVDLRDSVRGIYTVTNQIKPESTGSFWSWNGINIPY</sequence>
<dbReference type="GeneID" id="62209272"/>
<dbReference type="SMART" id="SM00028">
    <property type="entry name" value="TPR"/>
    <property type="match status" value="4"/>
</dbReference>
<proteinExistence type="predicted"/>
<dbReference type="Gene3D" id="1.25.40.10">
    <property type="entry name" value="Tetratricopeptide repeat domain"/>
    <property type="match status" value="2"/>
</dbReference>
<dbReference type="InterPro" id="IPR052184">
    <property type="entry name" value="SDR_enzymes"/>
</dbReference>
<evidence type="ECO:0000313" key="3">
    <source>
        <dbReference type="Proteomes" id="UP000596902"/>
    </source>
</evidence>
<evidence type="ECO:0000259" key="1">
    <source>
        <dbReference type="Pfam" id="PF25000"/>
    </source>
</evidence>
<dbReference type="InterPro" id="IPR027417">
    <property type="entry name" value="P-loop_NTPase"/>
</dbReference>
<dbReference type="SUPFAM" id="SSF51735">
    <property type="entry name" value="NAD(P)-binding Rossmann-fold domains"/>
    <property type="match status" value="1"/>
</dbReference>
<dbReference type="GO" id="GO:0016616">
    <property type="term" value="F:oxidoreductase activity, acting on the CH-OH group of donors, NAD or NADP as acceptor"/>
    <property type="evidence" value="ECO:0007669"/>
    <property type="project" value="TreeGrafter"/>
</dbReference>
<protein>
    <recommendedName>
        <fullName evidence="1">DUF7779 domain-containing protein</fullName>
    </recommendedName>
</protein>
<dbReference type="Proteomes" id="UP000596902">
    <property type="component" value="Unassembled WGS sequence"/>
</dbReference>
<reference evidence="2" key="1">
    <citation type="submission" date="2020-01" db="EMBL/GenBank/DDBJ databases">
        <authorList>
            <person name="Feng Z.H.Z."/>
        </authorList>
    </citation>
    <scope>NUCLEOTIDE SEQUENCE</scope>
    <source>
        <strain evidence="2">CBS107.38</strain>
    </source>
</reference>
<dbReference type="Pfam" id="PF13424">
    <property type="entry name" value="TPR_12"/>
    <property type="match status" value="1"/>
</dbReference>
<dbReference type="PANTHER" id="PTHR45458">
    <property type="entry name" value="SHORT-CHAIN DEHYDROGENASE/REDUCTASE SDR"/>
    <property type="match status" value="1"/>
</dbReference>
<dbReference type="RefSeq" id="XP_038781304.1">
    <property type="nucleotide sequence ID" value="XM_038936094.1"/>
</dbReference>
<dbReference type="SUPFAM" id="SSF48452">
    <property type="entry name" value="TPR-like"/>
    <property type="match status" value="2"/>
</dbReference>
<dbReference type="SUPFAM" id="SSF52540">
    <property type="entry name" value="P-loop containing nucleoside triphosphate hydrolases"/>
    <property type="match status" value="1"/>
</dbReference>
<organism evidence="2 3">
    <name type="scientific">Alternaria burnsii</name>
    <dbReference type="NCBI Taxonomy" id="1187904"/>
    <lineage>
        <taxon>Eukaryota</taxon>
        <taxon>Fungi</taxon>
        <taxon>Dikarya</taxon>
        <taxon>Ascomycota</taxon>
        <taxon>Pezizomycotina</taxon>
        <taxon>Dothideomycetes</taxon>
        <taxon>Pleosporomycetidae</taxon>
        <taxon>Pleosporales</taxon>
        <taxon>Pleosporineae</taxon>
        <taxon>Pleosporaceae</taxon>
        <taxon>Alternaria</taxon>
        <taxon>Alternaria sect. Alternaria</taxon>
    </lineage>
</organism>
<dbReference type="Gene3D" id="3.40.50.720">
    <property type="entry name" value="NAD(P)-binding Rossmann-like Domain"/>
    <property type="match status" value="1"/>
</dbReference>
<keyword evidence="3" id="KW-1185">Reference proteome</keyword>
<dbReference type="InterPro" id="IPR056681">
    <property type="entry name" value="DUF7779"/>
</dbReference>
<comment type="caution">
    <text evidence="2">The sequence shown here is derived from an EMBL/GenBank/DDBJ whole genome shotgun (WGS) entry which is preliminary data.</text>
</comment>
<dbReference type="InterPro" id="IPR019734">
    <property type="entry name" value="TPR_rpt"/>
</dbReference>
<dbReference type="Pfam" id="PF13561">
    <property type="entry name" value="adh_short_C2"/>
    <property type="match status" value="1"/>
</dbReference>
<dbReference type="Pfam" id="PF25000">
    <property type="entry name" value="DUF7779"/>
    <property type="match status" value="1"/>
</dbReference>
<gene>
    <name evidence="2" type="ORF">GT037_011047</name>
</gene>
<dbReference type="PRINTS" id="PR00081">
    <property type="entry name" value="GDHRDH"/>
</dbReference>
<feature type="domain" description="DUF7779" evidence="1">
    <location>
        <begin position="399"/>
        <end position="481"/>
    </location>
</feature>